<dbReference type="InterPro" id="IPR044764">
    <property type="entry name" value="DDX52/Rok1_DEADc"/>
</dbReference>
<feature type="compositionally biased region" description="Basic residues" evidence="10">
    <location>
        <begin position="487"/>
        <end position="498"/>
    </location>
</feature>
<protein>
    <recommendedName>
        <fullName evidence="8">Probable ATP-dependent RNA helicase DDX52</fullName>
        <ecNumber evidence="1">3.6.4.13</ecNumber>
    </recommendedName>
</protein>
<dbReference type="SMART" id="SM00487">
    <property type="entry name" value="DEXDc"/>
    <property type="match status" value="1"/>
</dbReference>
<organism evidence="13 14">
    <name type="scientific">Tropilaelaps mercedesae</name>
    <dbReference type="NCBI Taxonomy" id="418985"/>
    <lineage>
        <taxon>Eukaryota</taxon>
        <taxon>Metazoa</taxon>
        <taxon>Ecdysozoa</taxon>
        <taxon>Arthropoda</taxon>
        <taxon>Chelicerata</taxon>
        <taxon>Arachnida</taxon>
        <taxon>Acari</taxon>
        <taxon>Parasitiformes</taxon>
        <taxon>Mesostigmata</taxon>
        <taxon>Gamasina</taxon>
        <taxon>Dermanyssoidea</taxon>
        <taxon>Laelapidae</taxon>
        <taxon>Tropilaelaps</taxon>
    </lineage>
</organism>
<evidence type="ECO:0000256" key="2">
    <source>
        <dbReference type="ARBA" id="ARBA00022741"/>
    </source>
</evidence>
<name>A0A1V9XW06_9ACAR</name>
<evidence type="ECO:0000256" key="10">
    <source>
        <dbReference type="SAM" id="MobiDB-lite"/>
    </source>
</evidence>
<evidence type="ECO:0000259" key="12">
    <source>
        <dbReference type="PROSITE" id="PS51194"/>
    </source>
</evidence>
<dbReference type="InterPro" id="IPR050079">
    <property type="entry name" value="DEAD_box_RNA_helicase"/>
</dbReference>
<dbReference type="CDD" id="cd17957">
    <property type="entry name" value="DEADc_DDX52"/>
    <property type="match status" value="1"/>
</dbReference>
<evidence type="ECO:0000256" key="8">
    <source>
        <dbReference type="ARBA" id="ARBA00044533"/>
    </source>
</evidence>
<dbReference type="OrthoDB" id="360161at2759"/>
<dbReference type="CDD" id="cd18787">
    <property type="entry name" value="SF2_C_DEAD"/>
    <property type="match status" value="1"/>
</dbReference>
<dbReference type="PANTHER" id="PTHR47959">
    <property type="entry name" value="ATP-DEPENDENT RNA HELICASE RHLE-RELATED"/>
    <property type="match status" value="1"/>
</dbReference>
<dbReference type="SMART" id="SM00490">
    <property type="entry name" value="HELICc"/>
    <property type="match status" value="1"/>
</dbReference>
<dbReference type="STRING" id="418985.A0A1V9XW06"/>
<keyword evidence="5" id="KW-0067">ATP-binding</keyword>
<dbReference type="GO" id="GO:0030490">
    <property type="term" value="P:maturation of SSU-rRNA"/>
    <property type="evidence" value="ECO:0007669"/>
    <property type="project" value="InterPro"/>
</dbReference>
<evidence type="ECO:0000256" key="6">
    <source>
        <dbReference type="ARBA" id="ARBA00022884"/>
    </source>
</evidence>
<keyword evidence="4 13" id="KW-0347">Helicase</keyword>
<dbReference type="Proteomes" id="UP000192247">
    <property type="component" value="Unassembled WGS sequence"/>
</dbReference>
<dbReference type="PROSITE" id="PS51192">
    <property type="entry name" value="HELICASE_ATP_BIND_1"/>
    <property type="match status" value="1"/>
</dbReference>
<dbReference type="EMBL" id="MNPL01003265">
    <property type="protein sequence ID" value="OQR77659.1"/>
    <property type="molecule type" value="Genomic_DNA"/>
</dbReference>
<comment type="similarity">
    <text evidence="7">Belongs to the DEAD box helicase family. DDX52/ROK1 subfamily.</text>
</comment>
<dbReference type="EC" id="3.6.4.13" evidence="1"/>
<proteinExistence type="inferred from homology"/>
<dbReference type="PANTHER" id="PTHR47959:SF15">
    <property type="entry name" value="RNA HELICASE"/>
    <property type="match status" value="1"/>
</dbReference>
<evidence type="ECO:0000313" key="13">
    <source>
        <dbReference type="EMBL" id="OQR77659.1"/>
    </source>
</evidence>
<evidence type="ECO:0000313" key="14">
    <source>
        <dbReference type="Proteomes" id="UP000192247"/>
    </source>
</evidence>
<dbReference type="Gene3D" id="3.40.50.300">
    <property type="entry name" value="P-loop containing nucleotide triphosphate hydrolases"/>
    <property type="match status" value="2"/>
</dbReference>
<comment type="caution">
    <text evidence="13">The sequence shown here is derived from an EMBL/GenBank/DDBJ whole genome shotgun (WGS) entry which is preliminary data.</text>
</comment>
<evidence type="ECO:0000259" key="11">
    <source>
        <dbReference type="PROSITE" id="PS51192"/>
    </source>
</evidence>
<dbReference type="Pfam" id="PF00270">
    <property type="entry name" value="DEAD"/>
    <property type="match status" value="1"/>
</dbReference>
<dbReference type="AlphaFoldDB" id="A0A1V9XW06"/>
<dbReference type="InterPro" id="IPR001650">
    <property type="entry name" value="Helicase_C-like"/>
</dbReference>
<dbReference type="InterPro" id="IPR014001">
    <property type="entry name" value="Helicase_ATP-bd"/>
</dbReference>
<gene>
    <name evidence="13" type="ORF">BIW11_06930</name>
</gene>
<dbReference type="SUPFAM" id="SSF52540">
    <property type="entry name" value="P-loop containing nucleoside triphosphate hydrolases"/>
    <property type="match status" value="1"/>
</dbReference>
<sequence length="520" mass="58263">MSSAILRQLCMGVSLKRKRLDSEKQPQKIVEVCTNTRELDPGKLKGKPEKVQNRLRTHYGIGIWGDDIPALLTDFSALPTRYGCSQQLVDNIASCGYVRPTPVQMAIIPAMLERREVVACAPTGSGKTASFLIPLIHLLGASSKEGFRAIVVCHTRELAKQTYREVMKLAEGTGLRPYVLTKTSNAQRRFSSERSASLDLMVTTPNRLVWLLRETKLSLSHVQYLVIDESDRLFEAGKSGFREQLEKIYAACAGGKLRRALFSATSTKDLDRWCRLQLDAPIAVAVGAKNSATKQVDQKLVFVGNESGKLYELRQIIRNGVKPPMLIFVETKTSAQQLYEHLALDGLSVDMLHAGRTASDRDRIIDNFRLGKVLVLICSELAGRGIDFKGVDLVVNYDFPQSAAAYIHRIGRTGRAGCTGRALTFFTENDAPKLREIVQVVRKAGCEVPEYMLKLNPKRLKNLVKTRRDKVLKNKNMILEKDDTKPNKKSLANRKIKRLQTSPRKTHTNNEFTKDSDSDY</sequence>
<comment type="catalytic activity">
    <reaction evidence="9">
        <text>ATP + H2O = ADP + phosphate + H(+)</text>
        <dbReference type="Rhea" id="RHEA:13065"/>
        <dbReference type="ChEBI" id="CHEBI:15377"/>
        <dbReference type="ChEBI" id="CHEBI:15378"/>
        <dbReference type="ChEBI" id="CHEBI:30616"/>
        <dbReference type="ChEBI" id="CHEBI:43474"/>
        <dbReference type="ChEBI" id="CHEBI:456216"/>
        <dbReference type="EC" id="3.6.4.13"/>
    </reaction>
</comment>
<keyword evidence="6" id="KW-0694">RNA-binding</keyword>
<dbReference type="GO" id="GO:0005829">
    <property type="term" value="C:cytosol"/>
    <property type="evidence" value="ECO:0007669"/>
    <property type="project" value="TreeGrafter"/>
</dbReference>
<dbReference type="GO" id="GO:0003724">
    <property type="term" value="F:RNA helicase activity"/>
    <property type="evidence" value="ECO:0007669"/>
    <property type="project" value="UniProtKB-EC"/>
</dbReference>
<accession>A0A1V9XW06</accession>
<dbReference type="GO" id="GO:0005524">
    <property type="term" value="F:ATP binding"/>
    <property type="evidence" value="ECO:0007669"/>
    <property type="project" value="UniProtKB-KW"/>
</dbReference>
<evidence type="ECO:0000256" key="3">
    <source>
        <dbReference type="ARBA" id="ARBA00022801"/>
    </source>
</evidence>
<dbReference type="InParanoid" id="A0A1V9XW06"/>
<feature type="domain" description="Helicase ATP-binding" evidence="11">
    <location>
        <begin position="108"/>
        <end position="284"/>
    </location>
</feature>
<evidence type="ECO:0000256" key="9">
    <source>
        <dbReference type="ARBA" id="ARBA00047984"/>
    </source>
</evidence>
<dbReference type="GO" id="GO:0003723">
    <property type="term" value="F:RNA binding"/>
    <property type="evidence" value="ECO:0007669"/>
    <property type="project" value="UniProtKB-KW"/>
</dbReference>
<dbReference type="PROSITE" id="PS51194">
    <property type="entry name" value="HELICASE_CTER"/>
    <property type="match status" value="1"/>
</dbReference>
<dbReference type="Pfam" id="PF00271">
    <property type="entry name" value="Helicase_C"/>
    <property type="match status" value="1"/>
</dbReference>
<evidence type="ECO:0000256" key="7">
    <source>
        <dbReference type="ARBA" id="ARBA00024355"/>
    </source>
</evidence>
<keyword evidence="2" id="KW-0547">Nucleotide-binding</keyword>
<feature type="region of interest" description="Disordered" evidence="10">
    <location>
        <begin position="481"/>
        <end position="520"/>
    </location>
</feature>
<evidence type="ECO:0000256" key="5">
    <source>
        <dbReference type="ARBA" id="ARBA00022840"/>
    </source>
</evidence>
<keyword evidence="3" id="KW-0378">Hydrolase</keyword>
<evidence type="ECO:0000256" key="1">
    <source>
        <dbReference type="ARBA" id="ARBA00012552"/>
    </source>
</evidence>
<keyword evidence="14" id="KW-1185">Reference proteome</keyword>
<dbReference type="InterPro" id="IPR011545">
    <property type="entry name" value="DEAD/DEAH_box_helicase_dom"/>
</dbReference>
<dbReference type="GO" id="GO:0016787">
    <property type="term" value="F:hydrolase activity"/>
    <property type="evidence" value="ECO:0007669"/>
    <property type="project" value="UniProtKB-KW"/>
</dbReference>
<feature type="domain" description="Helicase C-terminal" evidence="12">
    <location>
        <begin position="295"/>
        <end position="456"/>
    </location>
</feature>
<evidence type="ECO:0000256" key="4">
    <source>
        <dbReference type="ARBA" id="ARBA00022806"/>
    </source>
</evidence>
<dbReference type="InterPro" id="IPR027417">
    <property type="entry name" value="P-loop_NTPase"/>
</dbReference>
<reference evidence="13 14" key="1">
    <citation type="journal article" date="2017" name="Gigascience">
        <title>Draft genome of the honey bee ectoparasitic mite, Tropilaelaps mercedesae, is shaped by the parasitic life history.</title>
        <authorList>
            <person name="Dong X."/>
            <person name="Armstrong S.D."/>
            <person name="Xia D."/>
            <person name="Makepeace B.L."/>
            <person name="Darby A.C."/>
            <person name="Kadowaki T."/>
        </authorList>
    </citation>
    <scope>NUCLEOTIDE SEQUENCE [LARGE SCALE GENOMIC DNA]</scope>
    <source>
        <strain evidence="13">Wuxi-XJTLU</strain>
    </source>
</reference>
<dbReference type="FunCoup" id="A0A1V9XW06">
    <property type="interactions" value="1428"/>
</dbReference>